<evidence type="ECO:0000313" key="1">
    <source>
        <dbReference type="EMBL" id="CAC5393546.1"/>
    </source>
</evidence>
<protein>
    <recommendedName>
        <fullName evidence="3">RING-type domain-containing protein</fullName>
    </recommendedName>
</protein>
<dbReference type="AlphaFoldDB" id="A0A6J8CDV1"/>
<proteinExistence type="predicted"/>
<evidence type="ECO:0008006" key="3">
    <source>
        <dbReference type="Google" id="ProtNLM"/>
    </source>
</evidence>
<dbReference type="EMBL" id="CACVKT020005204">
    <property type="protein sequence ID" value="CAC5393546.1"/>
    <property type="molecule type" value="Genomic_DNA"/>
</dbReference>
<sequence>MDEEHRLTMAALPALMQTPPDVSQIYMGSVQGTNILLDRTILIKFNTHEANVPDIIAKFSDAVYEEQEDIEVFVLTDTKSNSRYRGNKRTTDPDDKKRKLDDIEDKLTDIVNAGKKLKAISDDYCTVVRSAGRGCKNSFTCLICKDLLKEPMFAKYCSTIVGCKVCVEEWLRNSTQCHKCRSRGAKDKVFPIVGINNGLEVLQAIVSE</sequence>
<name>A0A6J8CDV1_MYTCO</name>
<organism evidence="1 2">
    <name type="scientific">Mytilus coruscus</name>
    <name type="common">Sea mussel</name>
    <dbReference type="NCBI Taxonomy" id="42192"/>
    <lineage>
        <taxon>Eukaryota</taxon>
        <taxon>Metazoa</taxon>
        <taxon>Spiralia</taxon>
        <taxon>Lophotrochozoa</taxon>
        <taxon>Mollusca</taxon>
        <taxon>Bivalvia</taxon>
        <taxon>Autobranchia</taxon>
        <taxon>Pteriomorphia</taxon>
        <taxon>Mytilida</taxon>
        <taxon>Mytiloidea</taxon>
        <taxon>Mytilidae</taxon>
        <taxon>Mytilinae</taxon>
        <taxon>Mytilus</taxon>
    </lineage>
</organism>
<gene>
    <name evidence="1" type="ORF">MCOR_28401</name>
</gene>
<evidence type="ECO:0000313" key="2">
    <source>
        <dbReference type="Proteomes" id="UP000507470"/>
    </source>
</evidence>
<accession>A0A6J8CDV1</accession>
<dbReference type="OrthoDB" id="6075351at2759"/>
<dbReference type="InterPro" id="IPR013083">
    <property type="entry name" value="Znf_RING/FYVE/PHD"/>
</dbReference>
<keyword evidence="2" id="KW-1185">Reference proteome</keyword>
<reference evidence="1 2" key="1">
    <citation type="submission" date="2020-06" db="EMBL/GenBank/DDBJ databases">
        <authorList>
            <person name="Li R."/>
            <person name="Bekaert M."/>
        </authorList>
    </citation>
    <scope>NUCLEOTIDE SEQUENCE [LARGE SCALE GENOMIC DNA]</scope>
    <source>
        <strain evidence="2">wild</strain>
    </source>
</reference>
<dbReference type="Gene3D" id="3.30.40.10">
    <property type="entry name" value="Zinc/RING finger domain, C3HC4 (zinc finger)"/>
    <property type="match status" value="1"/>
</dbReference>
<dbReference type="Proteomes" id="UP000507470">
    <property type="component" value="Unassembled WGS sequence"/>
</dbReference>
<dbReference type="SUPFAM" id="SSF57850">
    <property type="entry name" value="RING/U-box"/>
    <property type="match status" value="1"/>
</dbReference>